<sequence>MSRLKLSVFQKVLLLLSCITGVLSGPNSPAAYEVNGRTYQCHRVISQDISIVGGGSAGTYAAVRLQALGKAVLLIEQTDRLGGNTQTYVSKSLPPLLPPATESLRLYLPGTSMTYLKFTPNEFSSTGTDYEIVISSMTPSPTELSTMGYVDFNTGQVNLTYVRPDTKLAFQAYSAQAAKYPFLDYGFDLPSPVPEDLLLPLGEFVKKWSLESLVPTLWQNNQGIGNLLQTPTIYVLKYFGNSIIQGFQTGFLTTAAGDNSALYEAASRILDPNVLYSSTILATERETKSGVQIVVKTPTETILVKSKKLILAVQPLLADMAPFDLSASEQSLFAQFKSNEYFAGVLKNTGIPDNISLTNIDASQPYALPQSPNLYSIAQTGIPGFQTVTYLGATNTDLSTSTTNSSNGAIQQAILDGLMKLDIRDTNAKPEFAASSVHAPFELTVSADAIEGGFYGRLYGLQGRRNTWYNSATFHAHDSSLIWRFTEGLLANITAGV</sequence>
<feature type="signal peptide" evidence="1">
    <location>
        <begin position="1"/>
        <end position="24"/>
    </location>
</feature>
<dbReference type="Proteomes" id="UP000469559">
    <property type="component" value="Unassembled WGS sequence"/>
</dbReference>
<comment type="caution">
    <text evidence="2">The sequence shown here is derived from an EMBL/GenBank/DDBJ whole genome shotgun (WGS) entry which is preliminary data.</text>
</comment>
<dbReference type="InterPro" id="IPR036188">
    <property type="entry name" value="FAD/NAD-bd_sf"/>
</dbReference>
<dbReference type="Gene3D" id="3.50.50.60">
    <property type="entry name" value="FAD/NAD(P)-binding domain"/>
    <property type="match status" value="1"/>
</dbReference>
<protein>
    <submittedName>
        <fullName evidence="2">Beta-cyclopiazonate dehydrogenase</fullName>
    </submittedName>
</protein>
<organism evidence="2 3">
    <name type="scientific">Lachnellula arida</name>
    <dbReference type="NCBI Taxonomy" id="1316785"/>
    <lineage>
        <taxon>Eukaryota</taxon>
        <taxon>Fungi</taxon>
        <taxon>Dikarya</taxon>
        <taxon>Ascomycota</taxon>
        <taxon>Pezizomycotina</taxon>
        <taxon>Leotiomycetes</taxon>
        <taxon>Helotiales</taxon>
        <taxon>Lachnaceae</taxon>
        <taxon>Lachnellula</taxon>
    </lineage>
</organism>
<evidence type="ECO:0000313" key="2">
    <source>
        <dbReference type="EMBL" id="TVY17337.1"/>
    </source>
</evidence>
<name>A0A8T9BC38_9HELO</name>
<dbReference type="SUPFAM" id="SSF51905">
    <property type="entry name" value="FAD/NAD(P)-binding domain"/>
    <property type="match status" value="1"/>
</dbReference>
<keyword evidence="1" id="KW-0732">Signal</keyword>
<dbReference type="AlphaFoldDB" id="A0A8T9BC38"/>
<feature type="chain" id="PRO_5035758748" evidence="1">
    <location>
        <begin position="25"/>
        <end position="497"/>
    </location>
</feature>
<keyword evidence="3" id="KW-1185">Reference proteome</keyword>
<accession>A0A8T9BC38</accession>
<dbReference type="EMBL" id="QGMF01000265">
    <property type="protein sequence ID" value="TVY17337.1"/>
    <property type="molecule type" value="Genomic_DNA"/>
</dbReference>
<gene>
    <name evidence="2" type="primary">cpaO_0</name>
    <name evidence="2" type="ORF">LARI1_G003453</name>
</gene>
<reference evidence="2 3" key="1">
    <citation type="submission" date="2018-05" db="EMBL/GenBank/DDBJ databases">
        <title>Whole genome sequencing for identification of molecular markers to develop diagnostic detection tools for the regulated plant pathogen Lachnellula willkommii.</title>
        <authorList>
            <person name="Giroux E."/>
            <person name="Bilodeau G."/>
        </authorList>
    </citation>
    <scope>NUCLEOTIDE SEQUENCE [LARGE SCALE GENOMIC DNA]</scope>
    <source>
        <strain evidence="2 3">CBS 203.66</strain>
    </source>
</reference>
<dbReference type="Pfam" id="PF13450">
    <property type="entry name" value="NAD_binding_8"/>
    <property type="match status" value="1"/>
</dbReference>
<evidence type="ECO:0000313" key="3">
    <source>
        <dbReference type="Proteomes" id="UP000469559"/>
    </source>
</evidence>
<dbReference type="Gene3D" id="3.30.70.1990">
    <property type="match status" value="1"/>
</dbReference>
<proteinExistence type="predicted"/>
<dbReference type="Gene3D" id="1.10.405.20">
    <property type="match status" value="1"/>
</dbReference>
<dbReference type="OrthoDB" id="68575at2759"/>
<evidence type="ECO:0000256" key="1">
    <source>
        <dbReference type="SAM" id="SignalP"/>
    </source>
</evidence>